<dbReference type="Gene3D" id="3.40.50.720">
    <property type="entry name" value="NAD(P)-binding Rossmann-like Domain"/>
    <property type="match status" value="1"/>
</dbReference>
<dbReference type="STRING" id="1330018.A0A167RKS4"/>
<evidence type="ECO:0000313" key="2">
    <source>
        <dbReference type="Proteomes" id="UP000076738"/>
    </source>
</evidence>
<evidence type="ECO:0008006" key="3">
    <source>
        <dbReference type="Google" id="ProtNLM"/>
    </source>
</evidence>
<protein>
    <recommendedName>
        <fullName evidence="3">NAD(P)-binding domain-containing protein</fullName>
    </recommendedName>
</protein>
<evidence type="ECO:0000313" key="1">
    <source>
        <dbReference type="EMBL" id="KZP01019.1"/>
    </source>
</evidence>
<proteinExistence type="predicted"/>
<dbReference type="Proteomes" id="UP000076738">
    <property type="component" value="Unassembled WGS sequence"/>
</dbReference>
<sequence>MSSQNVLFFGASRGCGFYAMLRVLRAGGRATLLLREPDTVTGNLEFQALSPEQRSRATVVKGDAYVREDVVRVVDAAGSAMDTVVFSIGAMLPSGIPKTSWSRGFVLDPPQPCARAITMLLSVLQDLNRLGLRLVIVSTMGMGAKHKELPFLLRGVLYGWLLNDAHSDKEAVEYLALLSSKHRTPAQQPEARTLPDSSASLRSNWLDEVIILRPALFTDGKETGKVRAAPVVRRAYTISRRDVGMFIADECLKGNNKWVGEDGVVLAY</sequence>
<keyword evidence="2" id="KW-1185">Reference proteome</keyword>
<dbReference type="PANTHER" id="PTHR15020">
    <property type="entry name" value="FLAVIN REDUCTASE-RELATED"/>
    <property type="match status" value="1"/>
</dbReference>
<name>A0A167RKS4_CALVF</name>
<dbReference type="PANTHER" id="PTHR15020:SF50">
    <property type="entry name" value="UPF0659 PROTEIN YMR090W"/>
    <property type="match status" value="1"/>
</dbReference>
<organism evidence="1 2">
    <name type="scientific">Calocera viscosa (strain TUFC12733)</name>
    <dbReference type="NCBI Taxonomy" id="1330018"/>
    <lineage>
        <taxon>Eukaryota</taxon>
        <taxon>Fungi</taxon>
        <taxon>Dikarya</taxon>
        <taxon>Basidiomycota</taxon>
        <taxon>Agaricomycotina</taxon>
        <taxon>Dacrymycetes</taxon>
        <taxon>Dacrymycetales</taxon>
        <taxon>Dacrymycetaceae</taxon>
        <taxon>Calocera</taxon>
    </lineage>
</organism>
<gene>
    <name evidence="1" type="ORF">CALVIDRAFT_595144</name>
</gene>
<reference evidence="1 2" key="1">
    <citation type="journal article" date="2016" name="Mol. Biol. Evol.">
        <title>Comparative Genomics of Early-Diverging Mushroom-Forming Fungi Provides Insights into the Origins of Lignocellulose Decay Capabilities.</title>
        <authorList>
            <person name="Nagy L.G."/>
            <person name="Riley R."/>
            <person name="Tritt A."/>
            <person name="Adam C."/>
            <person name="Daum C."/>
            <person name="Floudas D."/>
            <person name="Sun H."/>
            <person name="Yadav J.S."/>
            <person name="Pangilinan J."/>
            <person name="Larsson K.H."/>
            <person name="Matsuura K."/>
            <person name="Barry K."/>
            <person name="Labutti K."/>
            <person name="Kuo R."/>
            <person name="Ohm R.A."/>
            <person name="Bhattacharya S.S."/>
            <person name="Shirouzu T."/>
            <person name="Yoshinaga Y."/>
            <person name="Martin F.M."/>
            <person name="Grigoriev I.V."/>
            <person name="Hibbett D.S."/>
        </authorList>
    </citation>
    <scope>NUCLEOTIDE SEQUENCE [LARGE SCALE GENOMIC DNA]</scope>
    <source>
        <strain evidence="1 2">TUFC12733</strain>
    </source>
</reference>
<dbReference type="InterPro" id="IPR036291">
    <property type="entry name" value="NAD(P)-bd_dom_sf"/>
</dbReference>
<dbReference type="AlphaFoldDB" id="A0A167RKS4"/>
<dbReference type="SUPFAM" id="SSF51735">
    <property type="entry name" value="NAD(P)-binding Rossmann-fold domains"/>
    <property type="match status" value="1"/>
</dbReference>
<dbReference type="OrthoDB" id="63935at2759"/>
<accession>A0A167RKS4</accession>
<dbReference type="EMBL" id="KV417268">
    <property type="protein sequence ID" value="KZP01019.1"/>
    <property type="molecule type" value="Genomic_DNA"/>
</dbReference>